<evidence type="ECO:0000259" key="7">
    <source>
        <dbReference type="Pfam" id="PF00924"/>
    </source>
</evidence>
<dbReference type="InterPro" id="IPR006685">
    <property type="entry name" value="MscS_channel_2nd"/>
</dbReference>
<evidence type="ECO:0000256" key="4">
    <source>
        <dbReference type="ARBA" id="ARBA00023136"/>
    </source>
</evidence>
<evidence type="ECO:0000256" key="5">
    <source>
        <dbReference type="SAM" id="Phobius"/>
    </source>
</evidence>
<proteinExistence type="predicted"/>
<sequence>MRFPWRIVVSLVCAILSYVLGHPHLIVALRTLDNRLGKRFQWIADVRKHMATYLAWLFVTVLLYCNARFVLNLHNKTILLKIIVYIGAIPIVLVTFSARKVITNVLVRYFEWDQDIDRNENIIFIITQAVMFLCAIAVAVEVFYIFFLSVEMAEFLLVEAILLLIIVAFFGGFSVLKNVASGLFIIFAEPLRIGSLCHSRNICGIVEKISLNRTTIRCRDGSRIYVPNGIFANFTQTSQTRATDTMTYTKILKVSSRVSIQVLNTFLDTLRSELELTLADDEERISSVHEADGIEEENTDRIVIRLRSFDTFMIEITLRNRKFVSYEAAQTQVHDLVASSED</sequence>
<evidence type="ECO:0000256" key="3">
    <source>
        <dbReference type="ARBA" id="ARBA00022989"/>
    </source>
</evidence>
<reference evidence="8" key="2">
    <citation type="submission" date="2011-02" db="EMBL/GenBank/DDBJ databases">
        <authorList>
            <person name="MacLean D."/>
        </authorList>
    </citation>
    <scope>NUCLEOTIDE SEQUENCE</scope>
</reference>
<protein>
    <submittedName>
        <fullName evidence="8">Small mechanosensitive channel family protein putati</fullName>
    </submittedName>
</protein>
<dbReference type="InterPro" id="IPR023408">
    <property type="entry name" value="MscS_beta-dom_sf"/>
</dbReference>
<evidence type="ECO:0000313" key="8">
    <source>
        <dbReference type="EMBL" id="CCA24555.1"/>
    </source>
</evidence>
<dbReference type="Pfam" id="PF00924">
    <property type="entry name" value="MS_channel_2nd"/>
    <property type="match status" value="1"/>
</dbReference>
<comment type="subcellular location">
    <subcellularLocation>
        <location evidence="1">Membrane</location>
    </subcellularLocation>
</comment>
<feature type="chain" id="PRO_5003261769" evidence="6">
    <location>
        <begin position="22"/>
        <end position="342"/>
    </location>
</feature>
<evidence type="ECO:0000256" key="6">
    <source>
        <dbReference type="SAM" id="SignalP"/>
    </source>
</evidence>
<dbReference type="PANTHER" id="PTHR30221">
    <property type="entry name" value="SMALL-CONDUCTANCE MECHANOSENSITIVE CHANNEL"/>
    <property type="match status" value="1"/>
</dbReference>
<reference evidence="8" key="1">
    <citation type="journal article" date="2011" name="PLoS Biol.">
        <title>Gene gain and loss during evolution of obligate parasitism in the white rust pathogen of Arabidopsis thaliana.</title>
        <authorList>
            <person name="Kemen E."/>
            <person name="Gardiner A."/>
            <person name="Schultz-Larsen T."/>
            <person name="Kemen A.C."/>
            <person name="Balmuth A.L."/>
            <person name="Robert-Seilaniantz A."/>
            <person name="Bailey K."/>
            <person name="Holub E."/>
            <person name="Studholme D.J."/>
            <person name="Maclean D."/>
            <person name="Jones J.D."/>
        </authorList>
    </citation>
    <scope>NUCLEOTIDE SEQUENCE</scope>
</reference>
<dbReference type="InterPro" id="IPR045275">
    <property type="entry name" value="MscS_archaea/bacteria_type"/>
</dbReference>
<gene>
    <name evidence="8" type="primary">AlNc14C246G9552</name>
    <name evidence="8" type="ORF">ALNC14_106990</name>
</gene>
<feature type="signal peptide" evidence="6">
    <location>
        <begin position="1"/>
        <end position="21"/>
    </location>
</feature>
<feature type="transmembrane region" description="Helical" evidence="5">
    <location>
        <begin position="122"/>
        <end position="148"/>
    </location>
</feature>
<keyword evidence="6" id="KW-0732">Signal</keyword>
<accession>F0WT67</accession>
<dbReference type="InterPro" id="IPR010920">
    <property type="entry name" value="LSM_dom_sf"/>
</dbReference>
<name>F0WT67_9STRA</name>
<keyword evidence="3 5" id="KW-1133">Transmembrane helix</keyword>
<dbReference type="Gene3D" id="2.30.30.60">
    <property type="match status" value="1"/>
</dbReference>
<feature type="transmembrane region" description="Helical" evidence="5">
    <location>
        <begin position="52"/>
        <end position="71"/>
    </location>
</feature>
<dbReference type="GO" id="GO:0016020">
    <property type="term" value="C:membrane"/>
    <property type="evidence" value="ECO:0007669"/>
    <property type="project" value="UniProtKB-SubCell"/>
</dbReference>
<dbReference type="HOGENOM" id="CLU_744910_0_0_1"/>
<dbReference type="AlphaFoldDB" id="F0WT67"/>
<feature type="domain" description="Mechanosensitive ion channel MscS" evidence="7">
    <location>
        <begin position="175"/>
        <end position="232"/>
    </location>
</feature>
<evidence type="ECO:0000256" key="1">
    <source>
        <dbReference type="ARBA" id="ARBA00004370"/>
    </source>
</evidence>
<keyword evidence="2 5" id="KW-0812">Transmembrane</keyword>
<organism evidence="8">
    <name type="scientific">Albugo laibachii Nc14</name>
    <dbReference type="NCBI Taxonomy" id="890382"/>
    <lineage>
        <taxon>Eukaryota</taxon>
        <taxon>Sar</taxon>
        <taxon>Stramenopiles</taxon>
        <taxon>Oomycota</taxon>
        <taxon>Peronosporomycetes</taxon>
        <taxon>Albuginales</taxon>
        <taxon>Albuginaceae</taxon>
        <taxon>Albugo</taxon>
    </lineage>
</organism>
<dbReference type="EMBL" id="FR824291">
    <property type="protein sequence ID" value="CCA24555.1"/>
    <property type="molecule type" value="Genomic_DNA"/>
</dbReference>
<dbReference type="GO" id="GO:0008381">
    <property type="term" value="F:mechanosensitive monoatomic ion channel activity"/>
    <property type="evidence" value="ECO:0007669"/>
    <property type="project" value="InterPro"/>
</dbReference>
<evidence type="ECO:0000256" key="2">
    <source>
        <dbReference type="ARBA" id="ARBA00022692"/>
    </source>
</evidence>
<feature type="transmembrane region" description="Helical" evidence="5">
    <location>
        <begin position="155"/>
        <end position="176"/>
    </location>
</feature>
<feature type="transmembrane region" description="Helical" evidence="5">
    <location>
        <begin position="78"/>
        <end position="102"/>
    </location>
</feature>
<keyword evidence="4 5" id="KW-0472">Membrane</keyword>
<dbReference type="SUPFAM" id="SSF50182">
    <property type="entry name" value="Sm-like ribonucleoproteins"/>
    <property type="match status" value="1"/>
</dbReference>
<dbReference type="PANTHER" id="PTHR30221:SF1">
    <property type="entry name" value="SMALL-CONDUCTANCE MECHANOSENSITIVE CHANNEL"/>
    <property type="match status" value="1"/>
</dbReference>